<reference evidence="10 11" key="1">
    <citation type="submission" date="2021-04" db="EMBL/GenBank/DDBJ databases">
        <title>Ruania sp. nov., isolated from sandy soil of mangrove forest.</title>
        <authorList>
            <person name="Ge X."/>
            <person name="Huang R."/>
            <person name="Liu W."/>
        </authorList>
    </citation>
    <scope>NUCLEOTIDE SEQUENCE [LARGE SCALE GENOMIC DNA]</scope>
    <source>
        <strain evidence="10 11">N2-46</strain>
    </source>
</reference>
<keyword evidence="11" id="KW-1185">Reference proteome</keyword>
<sequence>MAFQQRRSRPEPAGVGEPRQARRRSGGRVGEPPATGAAAVDPEPDQESVARNIALRLLTHSPRSRAQLAQAMAKKDVPDEVAASVLDRFEEVGLVNDVEYAEMLVRTRRAERGLARRALATELYRKGVDSEIAEEALAAVDPEDEEATAQDLVRRKARSSVGLEHEKRRRRLVGMLARKGYSPSVALRVVDGVLADEGAADTDDRVG</sequence>
<evidence type="ECO:0000256" key="4">
    <source>
        <dbReference type="ARBA" id="ARBA00022490"/>
    </source>
</evidence>
<evidence type="ECO:0000313" key="11">
    <source>
        <dbReference type="Proteomes" id="UP000826651"/>
    </source>
</evidence>
<dbReference type="EMBL" id="JAGSHT010000024">
    <property type="protein sequence ID" value="MBZ2199210.1"/>
    <property type="molecule type" value="Genomic_DNA"/>
</dbReference>
<dbReference type="InterPro" id="IPR053925">
    <property type="entry name" value="RecX_HTH_3rd"/>
</dbReference>
<evidence type="ECO:0000259" key="8">
    <source>
        <dbReference type="Pfam" id="PF21981"/>
    </source>
</evidence>
<evidence type="ECO:0000313" key="10">
    <source>
        <dbReference type="EMBL" id="MBZ2199210.1"/>
    </source>
</evidence>
<organism evidence="10 11">
    <name type="scientific">Occultella gossypii</name>
    <dbReference type="NCBI Taxonomy" id="2800820"/>
    <lineage>
        <taxon>Bacteria</taxon>
        <taxon>Bacillati</taxon>
        <taxon>Actinomycetota</taxon>
        <taxon>Actinomycetes</taxon>
        <taxon>Micrococcales</taxon>
        <taxon>Ruaniaceae</taxon>
        <taxon>Occultella</taxon>
    </lineage>
</organism>
<dbReference type="InterPro" id="IPR053926">
    <property type="entry name" value="RecX_HTH_1st"/>
</dbReference>
<feature type="domain" description="RecX first three-helical" evidence="9">
    <location>
        <begin position="50"/>
        <end position="88"/>
    </location>
</feature>
<evidence type="ECO:0000256" key="1">
    <source>
        <dbReference type="ARBA" id="ARBA00004496"/>
    </source>
</evidence>
<keyword evidence="4 5" id="KW-0963">Cytoplasm</keyword>
<evidence type="ECO:0000256" key="6">
    <source>
        <dbReference type="SAM" id="MobiDB-lite"/>
    </source>
</evidence>
<evidence type="ECO:0000259" key="7">
    <source>
        <dbReference type="Pfam" id="PF02631"/>
    </source>
</evidence>
<comment type="subcellular location">
    <subcellularLocation>
        <location evidence="1 5">Cytoplasm</location>
    </subcellularLocation>
</comment>
<gene>
    <name evidence="5" type="primary">recX</name>
    <name evidence="10" type="ORF">KCQ71_23900</name>
</gene>
<comment type="function">
    <text evidence="5">Modulates RecA activity.</text>
</comment>
<feature type="domain" description="RecX second three-helical" evidence="7">
    <location>
        <begin position="96"/>
        <end position="137"/>
    </location>
</feature>
<dbReference type="PANTHER" id="PTHR33602:SF1">
    <property type="entry name" value="REGULATORY PROTEIN RECX FAMILY PROTEIN"/>
    <property type="match status" value="1"/>
</dbReference>
<dbReference type="InterPro" id="IPR003783">
    <property type="entry name" value="Regulatory_RecX"/>
</dbReference>
<dbReference type="Pfam" id="PF21982">
    <property type="entry name" value="RecX_HTH1"/>
    <property type="match status" value="1"/>
</dbReference>
<dbReference type="InterPro" id="IPR036388">
    <property type="entry name" value="WH-like_DNA-bd_sf"/>
</dbReference>
<evidence type="ECO:0000256" key="2">
    <source>
        <dbReference type="ARBA" id="ARBA00009695"/>
    </source>
</evidence>
<name>A0ABS7SHH6_9MICO</name>
<accession>A0ABS7SHH6</accession>
<dbReference type="Pfam" id="PF21981">
    <property type="entry name" value="RecX_HTH3"/>
    <property type="match status" value="1"/>
</dbReference>
<evidence type="ECO:0000256" key="3">
    <source>
        <dbReference type="ARBA" id="ARBA00018111"/>
    </source>
</evidence>
<dbReference type="InterPro" id="IPR053924">
    <property type="entry name" value="RecX_HTH_2nd"/>
</dbReference>
<feature type="domain" description="RecX third three-helical" evidence="8">
    <location>
        <begin position="144"/>
        <end position="190"/>
    </location>
</feature>
<comment type="caution">
    <text evidence="10">The sequence shown here is derived from an EMBL/GenBank/DDBJ whole genome shotgun (WGS) entry which is preliminary data.</text>
</comment>
<dbReference type="Pfam" id="PF02631">
    <property type="entry name" value="RecX_HTH2"/>
    <property type="match status" value="1"/>
</dbReference>
<protein>
    <recommendedName>
        <fullName evidence="3 5">Regulatory protein RecX</fullName>
    </recommendedName>
</protein>
<proteinExistence type="inferred from homology"/>
<feature type="region of interest" description="Disordered" evidence="6">
    <location>
        <begin position="1"/>
        <end position="46"/>
    </location>
</feature>
<evidence type="ECO:0000259" key="9">
    <source>
        <dbReference type="Pfam" id="PF21982"/>
    </source>
</evidence>
<evidence type="ECO:0000256" key="5">
    <source>
        <dbReference type="HAMAP-Rule" id="MF_01114"/>
    </source>
</evidence>
<dbReference type="Proteomes" id="UP000826651">
    <property type="component" value="Unassembled WGS sequence"/>
</dbReference>
<dbReference type="PANTHER" id="PTHR33602">
    <property type="entry name" value="REGULATORY PROTEIN RECX FAMILY PROTEIN"/>
    <property type="match status" value="1"/>
</dbReference>
<dbReference type="HAMAP" id="MF_01114">
    <property type="entry name" value="RecX"/>
    <property type="match status" value="1"/>
</dbReference>
<comment type="similarity">
    <text evidence="2 5">Belongs to the RecX family.</text>
</comment>
<dbReference type="Gene3D" id="1.10.10.10">
    <property type="entry name" value="Winged helix-like DNA-binding domain superfamily/Winged helix DNA-binding domain"/>
    <property type="match status" value="3"/>
</dbReference>